<dbReference type="Pfam" id="PF04234">
    <property type="entry name" value="CopC"/>
    <property type="match status" value="1"/>
</dbReference>
<dbReference type="Gene3D" id="2.60.40.1220">
    <property type="match status" value="1"/>
</dbReference>
<evidence type="ECO:0000313" key="6">
    <source>
        <dbReference type="Proteomes" id="UP000638560"/>
    </source>
</evidence>
<keyword evidence="2" id="KW-0186">Copper</keyword>
<name>A0ABS0H258_9ACTN</name>
<organism evidence="5 6">
    <name type="scientific">Plantactinospora alkalitolerans</name>
    <dbReference type="NCBI Taxonomy" id="2789879"/>
    <lineage>
        <taxon>Bacteria</taxon>
        <taxon>Bacillati</taxon>
        <taxon>Actinomycetota</taxon>
        <taxon>Actinomycetes</taxon>
        <taxon>Micromonosporales</taxon>
        <taxon>Micromonosporaceae</taxon>
        <taxon>Plantactinospora</taxon>
    </lineage>
</organism>
<dbReference type="InterPro" id="IPR014756">
    <property type="entry name" value="Ig_E-set"/>
</dbReference>
<evidence type="ECO:0000313" key="5">
    <source>
        <dbReference type="EMBL" id="MBF9132542.1"/>
    </source>
</evidence>
<accession>A0ABS0H258</accession>
<proteinExistence type="predicted"/>
<dbReference type="SUPFAM" id="SSF81296">
    <property type="entry name" value="E set domains"/>
    <property type="match status" value="1"/>
</dbReference>
<evidence type="ECO:0000259" key="4">
    <source>
        <dbReference type="Pfam" id="PF04234"/>
    </source>
</evidence>
<evidence type="ECO:0000256" key="3">
    <source>
        <dbReference type="SAM" id="MobiDB-lite"/>
    </source>
</evidence>
<feature type="domain" description="CopC" evidence="4">
    <location>
        <begin position="39"/>
        <end position="85"/>
    </location>
</feature>
<feature type="compositionally biased region" description="Low complexity" evidence="3">
    <location>
        <begin position="69"/>
        <end position="81"/>
    </location>
</feature>
<keyword evidence="6" id="KW-1185">Reference proteome</keyword>
<feature type="region of interest" description="Disordered" evidence="3">
    <location>
        <begin position="30"/>
        <end position="51"/>
    </location>
</feature>
<comment type="caution">
    <text evidence="5">The sequence shown here is derived from an EMBL/GenBank/DDBJ whole genome shotgun (WGS) entry which is preliminary data.</text>
</comment>
<reference evidence="5 6" key="1">
    <citation type="submission" date="2020-11" db="EMBL/GenBank/DDBJ databases">
        <title>A novel isolate from a Black sea contaminated sediment with potential to produce alkanes: Plantactinospora alkalitolerans sp. nov.</title>
        <authorList>
            <person name="Carro L."/>
            <person name="Veyisoglu A."/>
            <person name="Guven K."/>
            <person name="Schumann P."/>
            <person name="Klenk H.-P."/>
            <person name="Sahin N."/>
        </authorList>
    </citation>
    <scope>NUCLEOTIDE SEQUENCE [LARGE SCALE GENOMIC DNA]</scope>
    <source>
        <strain evidence="5 6">S1510</strain>
    </source>
</reference>
<keyword evidence="1" id="KW-0732">Signal</keyword>
<feature type="region of interest" description="Disordered" evidence="3">
    <location>
        <begin position="69"/>
        <end position="138"/>
    </location>
</feature>
<protein>
    <submittedName>
        <fullName evidence="5">Copper resistance protein CopC</fullName>
    </submittedName>
</protein>
<evidence type="ECO:0000256" key="2">
    <source>
        <dbReference type="ARBA" id="ARBA00023008"/>
    </source>
</evidence>
<gene>
    <name evidence="5" type="ORF">I0C86_26845</name>
</gene>
<sequence length="138" mass="14207">MEEVTGRRVTTVAALLLSGAPGIPWLPRVLPPAGPAAAHNSLTGSDPRDGARLEAAPATVRLTLLARPDPTTTRVTVTGPDNISATARKPSYSGSRGRLRLGPVRAVAGPGPRVAGSGSDPDRVRPATRTAAIRHCAR</sequence>
<dbReference type="InterPro" id="IPR014755">
    <property type="entry name" value="Cu-Rt/internalin_Ig-like"/>
</dbReference>
<dbReference type="Proteomes" id="UP000638560">
    <property type="component" value="Unassembled WGS sequence"/>
</dbReference>
<evidence type="ECO:0000256" key="1">
    <source>
        <dbReference type="ARBA" id="ARBA00022729"/>
    </source>
</evidence>
<dbReference type="InterPro" id="IPR007348">
    <property type="entry name" value="CopC_dom"/>
</dbReference>
<dbReference type="RefSeq" id="WP_196204069.1">
    <property type="nucleotide sequence ID" value="NZ_JADPUN010000239.1"/>
</dbReference>
<dbReference type="EMBL" id="JADPUN010000239">
    <property type="protein sequence ID" value="MBF9132542.1"/>
    <property type="molecule type" value="Genomic_DNA"/>
</dbReference>